<proteinExistence type="inferred from homology"/>
<dbReference type="GO" id="GO:0032993">
    <property type="term" value="C:protein-DNA complex"/>
    <property type="evidence" value="ECO:0007669"/>
    <property type="project" value="TreeGrafter"/>
</dbReference>
<keyword evidence="3" id="KW-0238">DNA-binding</keyword>
<evidence type="ECO:0000256" key="4">
    <source>
        <dbReference type="ARBA" id="ARBA00023163"/>
    </source>
</evidence>
<dbReference type="InterPro" id="IPR036388">
    <property type="entry name" value="WH-like_DNA-bd_sf"/>
</dbReference>
<dbReference type="Gene3D" id="3.40.190.10">
    <property type="entry name" value="Periplasmic binding protein-like II"/>
    <property type="match status" value="2"/>
</dbReference>
<dbReference type="Pfam" id="PF03466">
    <property type="entry name" value="LysR_substrate"/>
    <property type="match status" value="1"/>
</dbReference>
<dbReference type="FunFam" id="1.10.10.10:FF:000001">
    <property type="entry name" value="LysR family transcriptional regulator"/>
    <property type="match status" value="1"/>
</dbReference>
<comment type="caution">
    <text evidence="6">The sequence shown here is derived from an EMBL/GenBank/DDBJ whole genome shotgun (WGS) entry which is preliminary data.</text>
</comment>
<dbReference type="PROSITE" id="PS50931">
    <property type="entry name" value="HTH_LYSR"/>
    <property type="match status" value="1"/>
</dbReference>
<dbReference type="EMBL" id="QJRG01000034">
    <property type="protein sequence ID" value="RWU25701.1"/>
    <property type="molecule type" value="Genomic_DNA"/>
</dbReference>
<keyword evidence="4" id="KW-0804">Transcription</keyword>
<dbReference type="Gene3D" id="1.10.10.10">
    <property type="entry name" value="Winged helix-like DNA-binding domain superfamily/Winged helix DNA-binding domain"/>
    <property type="match status" value="1"/>
</dbReference>
<evidence type="ECO:0000256" key="1">
    <source>
        <dbReference type="ARBA" id="ARBA00009437"/>
    </source>
</evidence>
<reference evidence="6 7" key="1">
    <citation type="submission" date="2018-06" db="EMBL/GenBank/DDBJ databases">
        <title>Bacteria isolated from soil of Wuhan.</title>
        <authorList>
            <person name="Wei X."/>
            <person name="Chunhua H."/>
        </authorList>
    </citation>
    <scope>NUCLEOTIDE SEQUENCE [LARGE SCALE GENOMIC DNA]</scope>
    <source>
        <strain evidence="7">xwS2</strain>
    </source>
</reference>
<dbReference type="SUPFAM" id="SSF53850">
    <property type="entry name" value="Periplasmic binding protein-like II"/>
    <property type="match status" value="1"/>
</dbReference>
<evidence type="ECO:0000313" key="6">
    <source>
        <dbReference type="EMBL" id="RWU25701.1"/>
    </source>
</evidence>
<dbReference type="InterPro" id="IPR005119">
    <property type="entry name" value="LysR_subst-bd"/>
</dbReference>
<dbReference type="RefSeq" id="WP_128322896.1">
    <property type="nucleotide sequence ID" value="NZ_QJRG01000034.1"/>
</dbReference>
<dbReference type="OrthoDB" id="5289754at2"/>
<keyword evidence="2" id="KW-0805">Transcription regulation</keyword>
<dbReference type="Pfam" id="PF00126">
    <property type="entry name" value="HTH_1"/>
    <property type="match status" value="1"/>
</dbReference>
<protein>
    <submittedName>
        <fullName evidence="6">LysR family transcriptional regulator</fullName>
    </submittedName>
</protein>
<dbReference type="InterPro" id="IPR036390">
    <property type="entry name" value="WH_DNA-bd_sf"/>
</dbReference>
<dbReference type="PANTHER" id="PTHR30346">
    <property type="entry name" value="TRANSCRIPTIONAL DUAL REGULATOR HCAR-RELATED"/>
    <property type="match status" value="1"/>
</dbReference>
<dbReference type="GO" id="GO:0003700">
    <property type="term" value="F:DNA-binding transcription factor activity"/>
    <property type="evidence" value="ECO:0007669"/>
    <property type="project" value="InterPro"/>
</dbReference>
<dbReference type="AlphaFoldDB" id="A0A443ZXM0"/>
<dbReference type="PANTHER" id="PTHR30346:SF28">
    <property type="entry name" value="HTH-TYPE TRANSCRIPTIONAL REGULATOR CYNR"/>
    <property type="match status" value="1"/>
</dbReference>
<dbReference type="PRINTS" id="PR00039">
    <property type="entry name" value="HTHLYSR"/>
</dbReference>
<organism evidence="6 7">
    <name type="scientific">Pseudomonas alkylphenolica</name>
    <dbReference type="NCBI Taxonomy" id="237609"/>
    <lineage>
        <taxon>Bacteria</taxon>
        <taxon>Pseudomonadati</taxon>
        <taxon>Pseudomonadota</taxon>
        <taxon>Gammaproteobacteria</taxon>
        <taxon>Pseudomonadales</taxon>
        <taxon>Pseudomonadaceae</taxon>
        <taxon>Pseudomonas</taxon>
    </lineage>
</organism>
<accession>A0A443ZXM0</accession>
<evidence type="ECO:0000313" key="7">
    <source>
        <dbReference type="Proteomes" id="UP000288983"/>
    </source>
</evidence>
<dbReference type="GO" id="GO:0003677">
    <property type="term" value="F:DNA binding"/>
    <property type="evidence" value="ECO:0007669"/>
    <property type="project" value="UniProtKB-KW"/>
</dbReference>
<feature type="domain" description="HTH lysR-type" evidence="5">
    <location>
        <begin position="6"/>
        <end position="63"/>
    </location>
</feature>
<gene>
    <name evidence="6" type="ORF">DM813_04640</name>
</gene>
<dbReference type="Proteomes" id="UP000288983">
    <property type="component" value="Unassembled WGS sequence"/>
</dbReference>
<dbReference type="SUPFAM" id="SSF46785">
    <property type="entry name" value="Winged helix' DNA-binding domain"/>
    <property type="match status" value="1"/>
</dbReference>
<evidence type="ECO:0000256" key="3">
    <source>
        <dbReference type="ARBA" id="ARBA00023125"/>
    </source>
</evidence>
<dbReference type="InterPro" id="IPR000847">
    <property type="entry name" value="LysR_HTH_N"/>
</dbReference>
<name>A0A443ZXM0_9PSED</name>
<comment type="similarity">
    <text evidence="1">Belongs to the LysR transcriptional regulatory family.</text>
</comment>
<evidence type="ECO:0000256" key="2">
    <source>
        <dbReference type="ARBA" id="ARBA00023015"/>
    </source>
</evidence>
<sequence length="306" mass="34483">MNVNAIELRHLRYFVAVAQNGGLTSAAESLNITQPPLTRQIRQLEDLLETQLFVRQSRGMELTDAGKSLLEDARNILMLTEQALVRSRLAGLGKLGQLDVGVFGSVMLDIVPRIIQQFRKLHPEVEVVLHNLDRAGQIKALNERRLTVGFNRFFKEEPGLSWEVLLTENLHLAVHESHPFASRESVNFSEVDGQQLIMYPRKPRPGFIDHLLSMFHEQSVHPNILQEVDDVVTAVALVSAGVGLSFVVDSSCNLHLPGVVYVPIKDQDRATFDLCMIRRTFDDSRLLEGFLTVAREYAAISRKKVR</sequence>
<evidence type="ECO:0000259" key="5">
    <source>
        <dbReference type="PROSITE" id="PS50931"/>
    </source>
</evidence>